<evidence type="ECO:0000256" key="4">
    <source>
        <dbReference type="ARBA" id="ARBA00023015"/>
    </source>
</evidence>
<dbReference type="EMBL" id="ML976015">
    <property type="protein sequence ID" value="KAF1944592.1"/>
    <property type="molecule type" value="Genomic_DNA"/>
</dbReference>
<dbReference type="InterPro" id="IPR007219">
    <property type="entry name" value="XnlR_reg_dom"/>
</dbReference>
<organism evidence="10 11">
    <name type="scientific">Clathrospora elynae</name>
    <dbReference type="NCBI Taxonomy" id="706981"/>
    <lineage>
        <taxon>Eukaryota</taxon>
        <taxon>Fungi</taxon>
        <taxon>Dikarya</taxon>
        <taxon>Ascomycota</taxon>
        <taxon>Pezizomycotina</taxon>
        <taxon>Dothideomycetes</taxon>
        <taxon>Pleosporomycetidae</taxon>
        <taxon>Pleosporales</taxon>
        <taxon>Diademaceae</taxon>
        <taxon>Clathrospora</taxon>
    </lineage>
</organism>
<dbReference type="Proteomes" id="UP000800038">
    <property type="component" value="Unassembled WGS sequence"/>
</dbReference>
<keyword evidence="3" id="KW-0862">Zinc</keyword>
<dbReference type="SMART" id="SM00906">
    <property type="entry name" value="Fungal_trans"/>
    <property type="match status" value="1"/>
</dbReference>
<feature type="region of interest" description="Disordered" evidence="8">
    <location>
        <begin position="86"/>
        <end position="106"/>
    </location>
</feature>
<feature type="compositionally biased region" description="Polar residues" evidence="8">
    <location>
        <begin position="672"/>
        <end position="697"/>
    </location>
</feature>
<protein>
    <submittedName>
        <fullName evidence="10">Zn(II)2Cys6 cluster transcripitional activator</fullName>
    </submittedName>
</protein>
<accession>A0A6A5SY01</accession>
<dbReference type="Pfam" id="PF04082">
    <property type="entry name" value="Fungal_trans"/>
    <property type="match status" value="1"/>
</dbReference>
<evidence type="ECO:0000256" key="1">
    <source>
        <dbReference type="ARBA" id="ARBA00004123"/>
    </source>
</evidence>
<feature type="compositionally biased region" description="Pro residues" evidence="8">
    <location>
        <begin position="701"/>
        <end position="712"/>
    </location>
</feature>
<evidence type="ECO:0000256" key="8">
    <source>
        <dbReference type="SAM" id="MobiDB-lite"/>
    </source>
</evidence>
<evidence type="ECO:0000256" key="5">
    <source>
        <dbReference type="ARBA" id="ARBA00023125"/>
    </source>
</evidence>
<feature type="domain" description="Zn(2)-C6 fungal-type" evidence="9">
    <location>
        <begin position="16"/>
        <end position="48"/>
    </location>
</feature>
<name>A0A6A5SY01_9PLEO</name>
<keyword evidence="7" id="KW-0539">Nucleus</keyword>
<evidence type="ECO:0000313" key="10">
    <source>
        <dbReference type="EMBL" id="KAF1944592.1"/>
    </source>
</evidence>
<evidence type="ECO:0000256" key="2">
    <source>
        <dbReference type="ARBA" id="ARBA00022723"/>
    </source>
</evidence>
<proteinExistence type="predicted"/>
<evidence type="ECO:0000256" key="6">
    <source>
        <dbReference type="ARBA" id="ARBA00023163"/>
    </source>
</evidence>
<dbReference type="GO" id="GO:0043565">
    <property type="term" value="F:sequence-specific DNA binding"/>
    <property type="evidence" value="ECO:0007669"/>
    <property type="project" value="TreeGrafter"/>
</dbReference>
<dbReference type="CDD" id="cd12148">
    <property type="entry name" value="fungal_TF_MHR"/>
    <property type="match status" value="1"/>
</dbReference>
<dbReference type="PANTHER" id="PTHR47782:SF2">
    <property type="entry name" value="TRANSCRIPTION FACTOR, PUTATIVE (AFU_ORTHOLOGUE AFUA_4G12570)-RELATED"/>
    <property type="match status" value="1"/>
</dbReference>
<evidence type="ECO:0000256" key="7">
    <source>
        <dbReference type="ARBA" id="ARBA00023242"/>
    </source>
</evidence>
<dbReference type="AlphaFoldDB" id="A0A6A5SY01"/>
<dbReference type="GO" id="GO:0045944">
    <property type="term" value="P:positive regulation of transcription by RNA polymerase II"/>
    <property type="evidence" value="ECO:0007669"/>
    <property type="project" value="TreeGrafter"/>
</dbReference>
<dbReference type="PROSITE" id="PS00463">
    <property type="entry name" value="ZN2_CY6_FUNGAL_1"/>
    <property type="match status" value="1"/>
</dbReference>
<feature type="compositionally biased region" description="Polar residues" evidence="8">
    <location>
        <begin position="744"/>
        <end position="788"/>
    </location>
</feature>
<dbReference type="GO" id="GO:0006351">
    <property type="term" value="P:DNA-templated transcription"/>
    <property type="evidence" value="ECO:0007669"/>
    <property type="project" value="InterPro"/>
</dbReference>
<dbReference type="InterPro" id="IPR036864">
    <property type="entry name" value="Zn2-C6_fun-type_DNA-bd_sf"/>
</dbReference>
<keyword evidence="5" id="KW-0238">DNA-binding</keyword>
<dbReference type="Pfam" id="PF00172">
    <property type="entry name" value="Zn_clus"/>
    <property type="match status" value="1"/>
</dbReference>
<gene>
    <name evidence="10" type="ORF">EJ02DRAFT_452202</name>
</gene>
<keyword evidence="4" id="KW-0805">Transcription regulation</keyword>
<dbReference type="Gene3D" id="4.10.240.10">
    <property type="entry name" value="Zn(2)-C6 fungal-type DNA-binding domain"/>
    <property type="match status" value="1"/>
</dbReference>
<dbReference type="SMART" id="SM00066">
    <property type="entry name" value="GAL4"/>
    <property type="match status" value="1"/>
</dbReference>
<keyword evidence="6" id="KW-0804">Transcription</keyword>
<evidence type="ECO:0000256" key="3">
    <source>
        <dbReference type="ARBA" id="ARBA00022833"/>
    </source>
</evidence>
<dbReference type="InterPro" id="IPR001138">
    <property type="entry name" value="Zn2Cys6_DnaBD"/>
</dbReference>
<feature type="compositionally biased region" description="Pro residues" evidence="8">
    <location>
        <begin position="653"/>
        <end position="663"/>
    </location>
</feature>
<feature type="region of interest" description="Disordered" evidence="8">
    <location>
        <begin position="647"/>
        <end position="788"/>
    </location>
</feature>
<keyword evidence="2" id="KW-0479">Metal-binding</keyword>
<evidence type="ECO:0000259" key="9">
    <source>
        <dbReference type="PROSITE" id="PS50048"/>
    </source>
</evidence>
<dbReference type="InterPro" id="IPR052202">
    <property type="entry name" value="Yeast_MetPath_Reg"/>
</dbReference>
<comment type="subcellular location">
    <subcellularLocation>
        <location evidence="1">Nucleus</location>
    </subcellularLocation>
</comment>
<dbReference type="OrthoDB" id="5319458at2759"/>
<dbReference type="CDD" id="cd00067">
    <property type="entry name" value="GAL4"/>
    <property type="match status" value="1"/>
</dbReference>
<dbReference type="GO" id="GO:0005634">
    <property type="term" value="C:nucleus"/>
    <property type="evidence" value="ECO:0007669"/>
    <property type="project" value="UniProtKB-SubCell"/>
</dbReference>
<reference evidence="10" key="1">
    <citation type="journal article" date="2020" name="Stud. Mycol.">
        <title>101 Dothideomycetes genomes: a test case for predicting lifestyles and emergence of pathogens.</title>
        <authorList>
            <person name="Haridas S."/>
            <person name="Albert R."/>
            <person name="Binder M."/>
            <person name="Bloem J."/>
            <person name="Labutti K."/>
            <person name="Salamov A."/>
            <person name="Andreopoulos B."/>
            <person name="Baker S."/>
            <person name="Barry K."/>
            <person name="Bills G."/>
            <person name="Bluhm B."/>
            <person name="Cannon C."/>
            <person name="Castanera R."/>
            <person name="Culley D."/>
            <person name="Daum C."/>
            <person name="Ezra D."/>
            <person name="Gonzalez J."/>
            <person name="Henrissat B."/>
            <person name="Kuo A."/>
            <person name="Liang C."/>
            <person name="Lipzen A."/>
            <person name="Lutzoni F."/>
            <person name="Magnuson J."/>
            <person name="Mondo S."/>
            <person name="Nolan M."/>
            <person name="Ohm R."/>
            <person name="Pangilinan J."/>
            <person name="Park H.-J."/>
            <person name="Ramirez L."/>
            <person name="Alfaro M."/>
            <person name="Sun H."/>
            <person name="Tritt A."/>
            <person name="Yoshinaga Y."/>
            <person name="Zwiers L.-H."/>
            <person name="Turgeon B."/>
            <person name="Goodwin S."/>
            <person name="Spatafora J."/>
            <person name="Crous P."/>
            <person name="Grigoriev I."/>
        </authorList>
    </citation>
    <scope>NUCLEOTIDE SEQUENCE</scope>
    <source>
        <strain evidence="10">CBS 161.51</strain>
    </source>
</reference>
<sequence length="788" mass="88435">MVLETPLLRVSRPVAACSRCRAAKVKCDGKLPACTACEKSNRASECSSTNDQFARGKERSYVATLESRVERLEKKIYEARARRKSSTSMVLDTSETPTPRRTSNDTLKATKPISKRAARQKEASEIDNLVSDFGLLAVNATARDFYGFTTEMSYARLIRSASTKEPLPTGLTKALPPKYTATPLIQHYLNNIFTLWPIFEEANLYSSVDAIYQQGDNATPWDRWSVRMVLAIACLSQSDSRGDTHYSDAVGHINAALENAEDVLHPGYVSNIQALVLWTIYATMDPHHFDSWTLIGAASRAMVDLGIHQDPSKNVAISRTKLEIRRRVYWCVYSLDRSTSLVQTRAFSFSDEAANVAFPFYSSAASPKFSSPQSQVFQQSFDSALDLFRIREIQSEWYMDLFQSGREPWQNPYSYIWKQYARMFSWLQDMPQSTLPAVKDFFELELLYSCVYILSPSPRIPHIHEYAQRLIFEHCITYATNLLSILNKTSNITKPPVTFYDAMRAYMTGRQFVDVLSRNMDAILDPRPAIPPTSLANQVDSEDPLAPPEQISAPPFPSPQLSDQQMLPLDPNTRAIKAINDFTSVLSNFGLRFGFTHWRDRFQRESAALTAQLYQRTNASPHASPPVTYPPHWVPLPSASPQAPQLVYNGLPVTPPPAYPQQPSPFSSSMSYNGNPYESSPQQHSMTYDTSPGQTSWTTPSPQPMPDLPPPTEGQKRRALLYGPGMPPPHPAQGHSPGAPAASAQDNGGWNLQQRQDDSNSYFQVPLTAQQQQNRDTWNQGPTQENWG</sequence>
<keyword evidence="11" id="KW-1185">Reference proteome</keyword>
<evidence type="ECO:0000313" key="11">
    <source>
        <dbReference type="Proteomes" id="UP000800038"/>
    </source>
</evidence>
<dbReference type="GO" id="GO:0000981">
    <property type="term" value="F:DNA-binding transcription factor activity, RNA polymerase II-specific"/>
    <property type="evidence" value="ECO:0007669"/>
    <property type="project" value="InterPro"/>
</dbReference>
<dbReference type="SUPFAM" id="SSF57701">
    <property type="entry name" value="Zn2/Cys6 DNA-binding domain"/>
    <property type="match status" value="1"/>
</dbReference>
<feature type="region of interest" description="Disordered" evidence="8">
    <location>
        <begin position="531"/>
        <end position="567"/>
    </location>
</feature>
<dbReference type="PANTHER" id="PTHR47782">
    <property type="entry name" value="ZN(II)2CYS6 TRANSCRIPTION FACTOR (EUROFUNG)-RELATED"/>
    <property type="match status" value="1"/>
</dbReference>
<dbReference type="GO" id="GO:0008270">
    <property type="term" value="F:zinc ion binding"/>
    <property type="evidence" value="ECO:0007669"/>
    <property type="project" value="InterPro"/>
</dbReference>
<dbReference type="PROSITE" id="PS50048">
    <property type="entry name" value="ZN2_CY6_FUNGAL_2"/>
    <property type="match status" value="1"/>
</dbReference>